<dbReference type="EMBL" id="CAJOBF010009110">
    <property type="protein sequence ID" value="CAF4268838.1"/>
    <property type="molecule type" value="Genomic_DNA"/>
</dbReference>
<dbReference type="EMBL" id="CAJOBG010046240">
    <property type="protein sequence ID" value="CAF4450548.1"/>
    <property type="molecule type" value="Genomic_DNA"/>
</dbReference>
<proteinExistence type="predicted"/>
<dbReference type="Proteomes" id="UP000663887">
    <property type="component" value="Unassembled WGS sequence"/>
</dbReference>
<dbReference type="EMBL" id="CAJNRF010005905">
    <property type="protein sequence ID" value="CAF2076342.1"/>
    <property type="molecule type" value="Genomic_DNA"/>
</dbReference>
<dbReference type="Proteomes" id="UP000663856">
    <property type="component" value="Unassembled WGS sequence"/>
</dbReference>
<dbReference type="EMBL" id="CAJNRG010013159">
    <property type="protein sequence ID" value="CAF2146035.1"/>
    <property type="molecule type" value="Genomic_DNA"/>
</dbReference>
<reference evidence="1" key="1">
    <citation type="submission" date="2021-02" db="EMBL/GenBank/DDBJ databases">
        <authorList>
            <person name="Nowell W R."/>
        </authorList>
    </citation>
    <scope>NUCLEOTIDE SEQUENCE</scope>
</reference>
<protein>
    <submittedName>
        <fullName evidence="1">Uncharacterized protein</fullName>
    </submittedName>
</protein>
<dbReference type="Proteomes" id="UP000663866">
    <property type="component" value="Unassembled WGS sequence"/>
</dbReference>
<gene>
    <name evidence="4" type="ORF">OVN521_LOCUS37845</name>
    <name evidence="3" type="ORF">UXM345_LOCUS31691</name>
    <name evidence="1" type="ORF">WKI299_LOCUS15234</name>
    <name evidence="2" type="ORF">XDN619_LOCUS27732</name>
</gene>
<evidence type="ECO:0000313" key="5">
    <source>
        <dbReference type="Proteomes" id="UP000663856"/>
    </source>
</evidence>
<organism evidence="1 5">
    <name type="scientific">Rotaria magnacalcarata</name>
    <dbReference type="NCBI Taxonomy" id="392030"/>
    <lineage>
        <taxon>Eukaryota</taxon>
        <taxon>Metazoa</taxon>
        <taxon>Spiralia</taxon>
        <taxon>Gnathifera</taxon>
        <taxon>Rotifera</taxon>
        <taxon>Eurotatoria</taxon>
        <taxon>Bdelloidea</taxon>
        <taxon>Philodinida</taxon>
        <taxon>Philodinidae</taxon>
        <taxon>Rotaria</taxon>
    </lineage>
</organism>
<evidence type="ECO:0000313" key="2">
    <source>
        <dbReference type="EMBL" id="CAF2146035.1"/>
    </source>
</evidence>
<sequence length="86" mass="9809">MATRRELSLEEKVKLIEEIKQGVSQNDDLPGEEPPTLSGCLELVRCLRLFSIMQQPELHSFIIQLESKLTDTLLDSNLSKQRSILD</sequence>
<keyword evidence="6" id="KW-1185">Reference proteome</keyword>
<dbReference type="Proteomes" id="UP000663842">
    <property type="component" value="Unassembled WGS sequence"/>
</dbReference>
<evidence type="ECO:0000313" key="6">
    <source>
        <dbReference type="Proteomes" id="UP000663866"/>
    </source>
</evidence>
<evidence type="ECO:0000313" key="4">
    <source>
        <dbReference type="EMBL" id="CAF4450548.1"/>
    </source>
</evidence>
<comment type="caution">
    <text evidence="1">The sequence shown here is derived from an EMBL/GenBank/DDBJ whole genome shotgun (WGS) entry which is preliminary data.</text>
</comment>
<accession>A0A816S0X9</accession>
<evidence type="ECO:0000313" key="1">
    <source>
        <dbReference type="EMBL" id="CAF2076342.1"/>
    </source>
</evidence>
<name>A0A816S0X9_9BILA</name>
<dbReference type="AlphaFoldDB" id="A0A816S0X9"/>
<evidence type="ECO:0000313" key="3">
    <source>
        <dbReference type="EMBL" id="CAF4268838.1"/>
    </source>
</evidence>